<comment type="caution">
    <text evidence="5">The sequence shown here is derived from an EMBL/GenBank/DDBJ whole genome shotgun (WGS) entry which is preliminary data.</text>
</comment>
<dbReference type="SUPFAM" id="SSF51556">
    <property type="entry name" value="Metallo-dependent hydrolases"/>
    <property type="match status" value="1"/>
</dbReference>
<dbReference type="Pfam" id="PF01026">
    <property type="entry name" value="TatD_DNase"/>
    <property type="match status" value="1"/>
</dbReference>
<keyword evidence="2" id="KW-0540">Nuclease</keyword>
<name>A0A433QYK4_9FUNG</name>
<protein>
    <recommendedName>
        <fullName evidence="7">TatD family</fullName>
    </recommendedName>
</protein>
<keyword evidence="4" id="KW-0378">Hydrolase</keyword>
<proteinExistence type="inferred from homology"/>
<dbReference type="PANTHER" id="PTHR10060:SF15">
    <property type="entry name" value="DEOXYRIBONUCLEASE TATDN1"/>
    <property type="match status" value="1"/>
</dbReference>
<evidence type="ECO:0000256" key="1">
    <source>
        <dbReference type="ARBA" id="ARBA00009275"/>
    </source>
</evidence>
<dbReference type="InterPro" id="IPR050891">
    <property type="entry name" value="TatD-type_Hydrolase"/>
</dbReference>
<reference evidence="5 6" key="1">
    <citation type="journal article" date="2018" name="New Phytol.">
        <title>Phylogenomics of Endogonaceae and evolution of mycorrhizas within Mucoromycota.</title>
        <authorList>
            <person name="Chang Y."/>
            <person name="Desiro A."/>
            <person name="Na H."/>
            <person name="Sandor L."/>
            <person name="Lipzen A."/>
            <person name="Clum A."/>
            <person name="Barry K."/>
            <person name="Grigoriev I.V."/>
            <person name="Martin F.M."/>
            <person name="Stajich J.E."/>
            <person name="Smith M.E."/>
            <person name="Bonito G."/>
            <person name="Spatafora J.W."/>
        </authorList>
    </citation>
    <scope>NUCLEOTIDE SEQUENCE [LARGE SCALE GENOMIC DNA]</scope>
    <source>
        <strain evidence="5 6">AD002</strain>
    </source>
</reference>
<dbReference type="AlphaFoldDB" id="A0A433QYK4"/>
<evidence type="ECO:0008006" key="7">
    <source>
        <dbReference type="Google" id="ProtNLM"/>
    </source>
</evidence>
<dbReference type="EMBL" id="RBNJ01000311">
    <property type="protein sequence ID" value="RUS34857.1"/>
    <property type="molecule type" value="Genomic_DNA"/>
</dbReference>
<sequence>MSLEFGIHLVQKHRHKFTTGVMHSFTGKLDEMERVVALGLYLSINGCSLKTAENLEVLKRIPEDRLMIETDAPWCDIRATHASSAYLDKIPTTEAVLYAPPRKAMERFEIGCMVKSRNEPCTVGQVLHVMASVRGDDPEALAETVWKNTEKIFFPNDLVRHDSV</sequence>
<dbReference type="GO" id="GO:0046872">
    <property type="term" value="F:metal ion binding"/>
    <property type="evidence" value="ECO:0007669"/>
    <property type="project" value="UniProtKB-KW"/>
</dbReference>
<dbReference type="InterPro" id="IPR001130">
    <property type="entry name" value="TatD-like"/>
</dbReference>
<keyword evidence="3" id="KW-0479">Metal-binding</keyword>
<organism evidence="5 6">
    <name type="scientific">Jimgerdemannia flammicorona</name>
    <dbReference type="NCBI Taxonomy" id="994334"/>
    <lineage>
        <taxon>Eukaryota</taxon>
        <taxon>Fungi</taxon>
        <taxon>Fungi incertae sedis</taxon>
        <taxon>Mucoromycota</taxon>
        <taxon>Mucoromycotina</taxon>
        <taxon>Endogonomycetes</taxon>
        <taxon>Endogonales</taxon>
        <taxon>Endogonaceae</taxon>
        <taxon>Jimgerdemannia</taxon>
    </lineage>
</organism>
<accession>A0A433QYK4</accession>
<dbReference type="GO" id="GO:0005829">
    <property type="term" value="C:cytosol"/>
    <property type="evidence" value="ECO:0007669"/>
    <property type="project" value="TreeGrafter"/>
</dbReference>
<evidence type="ECO:0000256" key="2">
    <source>
        <dbReference type="ARBA" id="ARBA00022722"/>
    </source>
</evidence>
<comment type="similarity">
    <text evidence="1">Belongs to the metallo-dependent hydrolases superfamily. TatD-type hydrolase family.</text>
</comment>
<dbReference type="PROSITE" id="PS01091">
    <property type="entry name" value="TATD_3"/>
    <property type="match status" value="1"/>
</dbReference>
<dbReference type="GO" id="GO:0008296">
    <property type="term" value="F:3'-5'-DNA exonuclease activity"/>
    <property type="evidence" value="ECO:0007669"/>
    <property type="project" value="TreeGrafter"/>
</dbReference>
<keyword evidence="6" id="KW-1185">Reference proteome</keyword>
<dbReference type="PANTHER" id="PTHR10060">
    <property type="entry name" value="TATD FAMILY DEOXYRIBONUCLEASE"/>
    <property type="match status" value="1"/>
</dbReference>
<evidence type="ECO:0000256" key="4">
    <source>
        <dbReference type="ARBA" id="ARBA00022801"/>
    </source>
</evidence>
<gene>
    <name evidence="5" type="ORF">BC938DRAFT_478140</name>
</gene>
<evidence type="ECO:0000313" key="6">
    <source>
        <dbReference type="Proteomes" id="UP000274822"/>
    </source>
</evidence>
<dbReference type="Gene3D" id="3.20.20.140">
    <property type="entry name" value="Metal-dependent hydrolases"/>
    <property type="match status" value="1"/>
</dbReference>
<dbReference type="Proteomes" id="UP000274822">
    <property type="component" value="Unassembled WGS sequence"/>
</dbReference>
<dbReference type="InterPro" id="IPR032466">
    <property type="entry name" value="Metal_Hydrolase"/>
</dbReference>
<evidence type="ECO:0000256" key="3">
    <source>
        <dbReference type="ARBA" id="ARBA00022723"/>
    </source>
</evidence>
<evidence type="ECO:0000313" key="5">
    <source>
        <dbReference type="EMBL" id="RUS34857.1"/>
    </source>
</evidence>
<dbReference type="InterPro" id="IPR018228">
    <property type="entry name" value="DNase_TatD-rel_CS"/>
</dbReference>